<dbReference type="AlphaFoldDB" id="A0A8H7UUR7"/>
<evidence type="ECO:0000256" key="1">
    <source>
        <dbReference type="SAM" id="Phobius"/>
    </source>
</evidence>
<evidence type="ECO:0000313" key="3">
    <source>
        <dbReference type="EMBL" id="KAG2194827.1"/>
    </source>
</evidence>
<dbReference type="OrthoDB" id="5597489at2759"/>
<keyword evidence="1" id="KW-0472">Membrane</keyword>
<gene>
    <name evidence="3" type="ORF">INT47_007889</name>
</gene>
<dbReference type="Proteomes" id="UP000603453">
    <property type="component" value="Unassembled WGS sequence"/>
</dbReference>
<dbReference type="PANTHER" id="PTHR37846:SF1">
    <property type="entry name" value="DEACETYLASE-LIKE PROTEIN"/>
    <property type="match status" value="1"/>
</dbReference>
<keyword evidence="1" id="KW-0812">Transmembrane</keyword>
<feature type="non-terminal residue" evidence="3">
    <location>
        <position position="1"/>
    </location>
</feature>
<name>A0A8H7UUR7_9FUNG</name>
<dbReference type="PANTHER" id="PTHR37846">
    <property type="entry name" value="YALI0B21296P"/>
    <property type="match status" value="1"/>
</dbReference>
<reference evidence="3" key="1">
    <citation type="submission" date="2020-12" db="EMBL/GenBank/DDBJ databases">
        <title>Metabolic potential, ecology and presence of endohyphal bacteria is reflected in genomic diversity of Mucoromycotina.</title>
        <authorList>
            <person name="Muszewska A."/>
            <person name="Okrasinska A."/>
            <person name="Steczkiewicz K."/>
            <person name="Drgas O."/>
            <person name="Orlowska M."/>
            <person name="Perlinska-Lenart U."/>
            <person name="Aleksandrzak-Piekarczyk T."/>
            <person name="Szatraj K."/>
            <person name="Zielenkiewicz U."/>
            <person name="Pilsyk S."/>
            <person name="Malc E."/>
            <person name="Mieczkowski P."/>
            <person name="Kruszewska J.S."/>
            <person name="Biernat P."/>
            <person name="Pawlowska J."/>
        </authorList>
    </citation>
    <scope>NUCLEOTIDE SEQUENCE</scope>
    <source>
        <strain evidence="3">WA0000017839</strain>
    </source>
</reference>
<comment type="caution">
    <text evidence="3">The sequence shown here is derived from an EMBL/GenBank/DDBJ whole genome shotgun (WGS) entry which is preliminary data.</text>
</comment>
<dbReference type="InterPro" id="IPR056136">
    <property type="entry name" value="DUF7719"/>
</dbReference>
<dbReference type="Pfam" id="PF24841">
    <property type="entry name" value="DUF7719"/>
    <property type="match status" value="1"/>
</dbReference>
<sequence length="204" mass="22686">NTLMTKKEAAGVKPSQFTKKATQPPLINKIPTNNNSDGISDAEKFRLIDQSGLMQKVKQRESELLVKKQATTSEYVWQAIFLSIPFGFLMATFDITVKVQFSEPWNYAGIFAKCAKSAPALAPLIYLSNRYKSGRTTQILMAIGSAVVGSFLMYTLRHSPSLGQMMRAPGLATVWIYFIVQLDLIPATVTLALVGLYYYFGLRV</sequence>
<feature type="domain" description="DUF7719" evidence="2">
    <location>
        <begin position="138"/>
        <end position="199"/>
    </location>
</feature>
<organism evidence="3 4">
    <name type="scientific">Mucor saturninus</name>
    <dbReference type="NCBI Taxonomy" id="64648"/>
    <lineage>
        <taxon>Eukaryota</taxon>
        <taxon>Fungi</taxon>
        <taxon>Fungi incertae sedis</taxon>
        <taxon>Mucoromycota</taxon>
        <taxon>Mucoromycotina</taxon>
        <taxon>Mucoromycetes</taxon>
        <taxon>Mucorales</taxon>
        <taxon>Mucorineae</taxon>
        <taxon>Mucoraceae</taxon>
        <taxon>Mucor</taxon>
    </lineage>
</organism>
<proteinExistence type="predicted"/>
<accession>A0A8H7UUR7</accession>
<keyword evidence="4" id="KW-1185">Reference proteome</keyword>
<feature type="transmembrane region" description="Helical" evidence="1">
    <location>
        <begin position="139"/>
        <end position="156"/>
    </location>
</feature>
<keyword evidence="1" id="KW-1133">Transmembrane helix</keyword>
<evidence type="ECO:0000313" key="4">
    <source>
        <dbReference type="Proteomes" id="UP000603453"/>
    </source>
</evidence>
<feature type="transmembrane region" description="Helical" evidence="1">
    <location>
        <begin position="176"/>
        <end position="200"/>
    </location>
</feature>
<protein>
    <recommendedName>
        <fullName evidence="2">DUF7719 domain-containing protein</fullName>
    </recommendedName>
</protein>
<evidence type="ECO:0000259" key="2">
    <source>
        <dbReference type="Pfam" id="PF24841"/>
    </source>
</evidence>
<dbReference type="EMBL" id="JAEPRD010000186">
    <property type="protein sequence ID" value="KAG2194827.1"/>
    <property type="molecule type" value="Genomic_DNA"/>
</dbReference>
<feature type="transmembrane region" description="Helical" evidence="1">
    <location>
        <begin position="75"/>
        <end position="93"/>
    </location>
</feature>
<feature type="transmembrane region" description="Helical" evidence="1">
    <location>
        <begin position="105"/>
        <end position="127"/>
    </location>
</feature>